<organism evidence="13 14">
    <name type="scientific">Paraliobacillus ryukyuensis</name>
    <dbReference type="NCBI Taxonomy" id="200904"/>
    <lineage>
        <taxon>Bacteria</taxon>
        <taxon>Bacillati</taxon>
        <taxon>Bacillota</taxon>
        <taxon>Bacilli</taxon>
        <taxon>Bacillales</taxon>
        <taxon>Bacillaceae</taxon>
        <taxon>Paraliobacillus</taxon>
    </lineage>
</organism>
<dbReference type="PRINTS" id="PR00100">
    <property type="entry name" value="AOTCASE"/>
</dbReference>
<dbReference type="InterPro" id="IPR006130">
    <property type="entry name" value="Asp/Orn_carbamoylTrfase"/>
</dbReference>
<dbReference type="PROSITE" id="PS00097">
    <property type="entry name" value="CARBAMOYLTRANSFERASE"/>
    <property type="match status" value="1"/>
</dbReference>
<dbReference type="PANTHER" id="PTHR45753">
    <property type="entry name" value="ORNITHINE CARBAMOYLTRANSFERASE, MITOCHONDRIAL"/>
    <property type="match status" value="1"/>
</dbReference>
<keyword evidence="7 10" id="KW-0963">Cytoplasm</keyword>
<evidence type="ECO:0000313" key="13">
    <source>
        <dbReference type="EMBL" id="RBO99748.1"/>
    </source>
</evidence>
<dbReference type="PANTHER" id="PTHR45753:SF3">
    <property type="entry name" value="ORNITHINE TRANSCARBAMYLASE, MITOCHONDRIAL"/>
    <property type="match status" value="1"/>
</dbReference>
<dbReference type="HAMAP" id="MF_01109">
    <property type="entry name" value="OTCase"/>
    <property type="match status" value="1"/>
</dbReference>
<dbReference type="Pfam" id="PF00185">
    <property type="entry name" value="OTCace"/>
    <property type="match status" value="1"/>
</dbReference>
<evidence type="ECO:0000256" key="4">
    <source>
        <dbReference type="ARBA" id="ARBA00007805"/>
    </source>
</evidence>
<accession>A0A366EEA3</accession>
<dbReference type="GO" id="GO:0004585">
    <property type="term" value="F:ornithine carbamoyltransferase activity"/>
    <property type="evidence" value="ECO:0007669"/>
    <property type="project" value="UniProtKB-UniRule"/>
</dbReference>
<dbReference type="Gene3D" id="3.40.50.1370">
    <property type="entry name" value="Aspartate/ornithine carbamoyltransferase"/>
    <property type="match status" value="2"/>
</dbReference>
<dbReference type="FunFam" id="3.40.50.1370:FF:000008">
    <property type="entry name" value="Ornithine carbamoyltransferase"/>
    <property type="match status" value="1"/>
</dbReference>
<dbReference type="InterPro" id="IPR036901">
    <property type="entry name" value="Asp/Orn_carbamoylTrfase_sf"/>
</dbReference>
<dbReference type="PRINTS" id="PR00102">
    <property type="entry name" value="OTCASE"/>
</dbReference>
<keyword evidence="8 10" id="KW-0808">Transferase</keyword>
<feature type="domain" description="Aspartate/ornithine carbamoyltransferase carbamoyl-P binding" evidence="12">
    <location>
        <begin position="13"/>
        <end position="153"/>
    </location>
</feature>
<dbReference type="GO" id="GO:0016597">
    <property type="term" value="F:amino acid binding"/>
    <property type="evidence" value="ECO:0007669"/>
    <property type="project" value="InterPro"/>
</dbReference>
<feature type="binding site" evidence="10">
    <location>
        <position position="171"/>
    </location>
    <ligand>
        <name>L-ornithine</name>
        <dbReference type="ChEBI" id="CHEBI:46911"/>
    </ligand>
</feature>
<evidence type="ECO:0000256" key="2">
    <source>
        <dbReference type="ARBA" id="ARBA00004496"/>
    </source>
</evidence>
<dbReference type="STRING" id="200904.GCA_900168775_03328"/>
<protein>
    <recommendedName>
        <fullName evidence="6 10">Ornithine carbamoyltransferase</fullName>
        <shortName evidence="10">OTCase</shortName>
        <ecNumber evidence="5 10">2.1.3.3</ecNumber>
    </recommendedName>
</protein>
<feature type="binding site" evidence="10">
    <location>
        <begin position="273"/>
        <end position="274"/>
    </location>
    <ligand>
        <name>carbamoyl phosphate</name>
        <dbReference type="ChEBI" id="CHEBI:58228"/>
    </ligand>
</feature>
<dbReference type="GO" id="GO:0042450">
    <property type="term" value="P:L-arginine biosynthetic process via ornithine"/>
    <property type="evidence" value="ECO:0007669"/>
    <property type="project" value="UniProtKB-UniRule"/>
</dbReference>
<feature type="binding site" evidence="10">
    <location>
        <begin position="140"/>
        <end position="143"/>
    </location>
    <ligand>
        <name>carbamoyl phosphate</name>
        <dbReference type="ChEBI" id="CHEBI:58228"/>
    </ligand>
</feature>
<feature type="domain" description="Aspartate/ornithine carbamoyltransferase Asp/Orn-binding" evidence="11">
    <location>
        <begin position="159"/>
        <end position="311"/>
    </location>
</feature>
<dbReference type="InterPro" id="IPR002292">
    <property type="entry name" value="Orn/put_carbamltrans"/>
</dbReference>
<evidence type="ECO:0000259" key="12">
    <source>
        <dbReference type="Pfam" id="PF02729"/>
    </source>
</evidence>
<sequence length="316" mass="34528">MMSDSAINQLAGKDFLTLFDYDSDEIADLLTLAKDMKQRHKLGEIYQPLKGKVMGLIFEKASTRTRVSFEVGMYQLGGTGLFLSSKDIQLGRGEPIADTAKVLSGYLDGIMIRTFAQEDVETLAKNASIPVINGLTDTFHPCQVLADLQTIEEVKGTLKGLKIAYIGDGNNMAHSLMIGAAKMGMHFSTAAPEGYLPDETIVNQAKEIATESTITVTTDPVEAVKDADVIYTDVWASMGQESEQQKREQLFAAYQVNQALVNHAKPDYLFLHCLPAHRGEEVTASIIDGKHSAVFQEAENRLHAQKALMTALLADA</sequence>
<dbReference type="Pfam" id="PF02729">
    <property type="entry name" value="OTCace_N"/>
    <property type="match status" value="1"/>
</dbReference>
<evidence type="ECO:0000256" key="9">
    <source>
        <dbReference type="ARBA" id="ARBA00048772"/>
    </source>
</evidence>
<name>A0A366EEA3_9BACI</name>
<dbReference type="EMBL" id="QNRI01000003">
    <property type="protein sequence ID" value="RBO99748.1"/>
    <property type="molecule type" value="Genomic_DNA"/>
</dbReference>
<comment type="pathway">
    <text evidence="3">Amino-acid biosynthesis; L-arginine biosynthesis; L-arginine from L-ornithine and carbamoyl phosphate: step 1/3.</text>
</comment>
<feature type="binding site" evidence="10">
    <location>
        <position position="301"/>
    </location>
    <ligand>
        <name>carbamoyl phosphate</name>
        <dbReference type="ChEBI" id="CHEBI:58228"/>
    </ligand>
</feature>
<reference evidence="13 14" key="1">
    <citation type="submission" date="2018-06" db="EMBL/GenBank/DDBJ databases">
        <title>Genomic Encyclopedia of Type Strains, Phase IV (KMG-IV): sequencing the most valuable type-strain genomes for metagenomic binning, comparative biology and taxonomic classification.</title>
        <authorList>
            <person name="Goeker M."/>
        </authorList>
    </citation>
    <scope>NUCLEOTIDE SEQUENCE [LARGE SCALE GENOMIC DNA]</scope>
    <source>
        <strain evidence="13 14">DSM 15140</strain>
    </source>
</reference>
<keyword evidence="14" id="KW-1185">Reference proteome</keyword>
<feature type="binding site" evidence="10">
    <location>
        <position position="113"/>
    </location>
    <ligand>
        <name>carbamoyl phosphate</name>
        <dbReference type="ChEBI" id="CHEBI:58228"/>
    </ligand>
</feature>
<dbReference type="InterPro" id="IPR006132">
    <property type="entry name" value="Asp/Orn_carbamoyltranf_P-bd"/>
</dbReference>
<dbReference type="SUPFAM" id="SSF53671">
    <property type="entry name" value="Aspartate/ornithine carbamoyltransferase"/>
    <property type="match status" value="1"/>
</dbReference>
<evidence type="ECO:0000259" key="11">
    <source>
        <dbReference type="Pfam" id="PF00185"/>
    </source>
</evidence>
<dbReference type="EC" id="2.1.3.3" evidence="5 10"/>
<comment type="subcellular location">
    <subcellularLocation>
        <location evidence="2 10">Cytoplasm</location>
    </subcellularLocation>
</comment>
<evidence type="ECO:0000256" key="8">
    <source>
        <dbReference type="ARBA" id="ARBA00022679"/>
    </source>
</evidence>
<dbReference type="InterPro" id="IPR006131">
    <property type="entry name" value="Asp_carbamoyltransf_Asp/Orn-bd"/>
</dbReference>
<dbReference type="GO" id="GO:0005737">
    <property type="term" value="C:cytoplasm"/>
    <property type="evidence" value="ECO:0007669"/>
    <property type="project" value="UniProtKB-SubCell"/>
</dbReference>
<dbReference type="InterPro" id="IPR024904">
    <property type="entry name" value="OTCase_ArgI"/>
</dbReference>
<evidence type="ECO:0000256" key="3">
    <source>
        <dbReference type="ARBA" id="ARBA00004975"/>
    </source>
</evidence>
<feature type="binding site" evidence="10">
    <location>
        <position position="89"/>
    </location>
    <ligand>
        <name>carbamoyl phosphate</name>
        <dbReference type="ChEBI" id="CHEBI:58228"/>
    </ligand>
</feature>
<evidence type="ECO:0000256" key="10">
    <source>
        <dbReference type="HAMAP-Rule" id="MF_01109"/>
    </source>
</evidence>
<evidence type="ECO:0000313" key="14">
    <source>
        <dbReference type="Proteomes" id="UP000252254"/>
    </source>
</evidence>
<comment type="catalytic activity">
    <reaction evidence="9 10">
        <text>carbamoyl phosphate + L-ornithine = L-citrulline + phosphate + H(+)</text>
        <dbReference type="Rhea" id="RHEA:19513"/>
        <dbReference type="ChEBI" id="CHEBI:15378"/>
        <dbReference type="ChEBI" id="CHEBI:43474"/>
        <dbReference type="ChEBI" id="CHEBI:46911"/>
        <dbReference type="ChEBI" id="CHEBI:57743"/>
        <dbReference type="ChEBI" id="CHEBI:58228"/>
        <dbReference type="EC" id="2.1.3.3"/>
    </reaction>
</comment>
<dbReference type="GO" id="GO:0019240">
    <property type="term" value="P:citrulline biosynthetic process"/>
    <property type="evidence" value="ECO:0007669"/>
    <property type="project" value="TreeGrafter"/>
</dbReference>
<feature type="binding site" evidence="10">
    <location>
        <position position="233"/>
    </location>
    <ligand>
        <name>L-ornithine</name>
        <dbReference type="ChEBI" id="CHEBI:46911"/>
    </ligand>
</feature>
<comment type="caution">
    <text evidence="13">The sequence shown here is derived from an EMBL/GenBank/DDBJ whole genome shotgun (WGS) entry which is preliminary data.</text>
</comment>
<dbReference type="Proteomes" id="UP000252254">
    <property type="component" value="Unassembled WGS sequence"/>
</dbReference>
<dbReference type="FunFam" id="3.40.50.1370:FF:000016">
    <property type="entry name" value="Ornithine carbamoyltransferase"/>
    <property type="match status" value="1"/>
</dbReference>
<comment type="similarity">
    <text evidence="4 10">Belongs to the aspartate/ornithine carbamoyltransferase superfamily. OTCase family.</text>
</comment>
<dbReference type="NCBIfam" id="NF001986">
    <property type="entry name" value="PRK00779.1"/>
    <property type="match status" value="1"/>
</dbReference>
<dbReference type="NCBIfam" id="TIGR00658">
    <property type="entry name" value="orni_carb_tr"/>
    <property type="match status" value="1"/>
</dbReference>
<gene>
    <name evidence="13" type="ORF">DES48_10374</name>
</gene>
<comment type="function">
    <text evidence="1">Reversibly catalyzes the transfer of the carbamoyl group from carbamoyl phosphate (CP) to the N(epsilon) atom of ornithine (ORN) to produce L-citrulline.</text>
</comment>
<feature type="binding site" evidence="10">
    <location>
        <begin position="62"/>
        <end position="65"/>
    </location>
    <ligand>
        <name>carbamoyl phosphate</name>
        <dbReference type="ChEBI" id="CHEBI:58228"/>
    </ligand>
</feature>
<evidence type="ECO:0000256" key="5">
    <source>
        <dbReference type="ARBA" id="ARBA00013007"/>
    </source>
</evidence>
<evidence type="ECO:0000256" key="1">
    <source>
        <dbReference type="ARBA" id="ARBA00003822"/>
    </source>
</evidence>
<proteinExistence type="inferred from homology"/>
<evidence type="ECO:0000256" key="7">
    <source>
        <dbReference type="ARBA" id="ARBA00022490"/>
    </source>
</evidence>
<feature type="binding site" evidence="10">
    <location>
        <begin position="237"/>
        <end position="238"/>
    </location>
    <ligand>
        <name>L-ornithine</name>
        <dbReference type="ChEBI" id="CHEBI:46911"/>
    </ligand>
</feature>
<dbReference type="AlphaFoldDB" id="A0A366EEA3"/>
<evidence type="ECO:0000256" key="6">
    <source>
        <dbReference type="ARBA" id="ARBA00016634"/>
    </source>
</evidence>